<dbReference type="PANTHER" id="PTHR28096:SF1">
    <property type="entry name" value="PROTEIN FAF1"/>
    <property type="match status" value="1"/>
</dbReference>
<name>A0A9P7UYN0_9AGAR</name>
<feature type="compositionally biased region" description="Basic and acidic residues" evidence="1">
    <location>
        <begin position="86"/>
        <end position="100"/>
    </location>
</feature>
<protein>
    <submittedName>
        <fullName evidence="2">Uncharacterized protein</fullName>
    </submittedName>
</protein>
<dbReference type="GO" id="GO:0000462">
    <property type="term" value="P:maturation of SSU-rRNA from tricistronic rRNA transcript (SSU-rRNA, 5.8S rRNA, LSU-rRNA)"/>
    <property type="evidence" value="ECO:0007669"/>
    <property type="project" value="TreeGrafter"/>
</dbReference>
<reference evidence="2" key="1">
    <citation type="journal article" date="2021" name="Genome Biol. Evol.">
        <title>The assembled and annotated genome of the fairy-ring fungus Marasmius oreades.</title>
        <authorList>
            <person name="Hiltunen M."/>
            <person name="Ament-Velasquez S.L."/>
            <person name="Johannesson H."/>
        </authorList>
    </citation>
    <scope>NUCLEOTIDE SEQUENCE</scope>
    <source>
        <strain evidence="2">03SP1</strain>
    </source>
</reference>
<sequence>MADANELLRLLQAHGEQFMTSFSSHPARSNIKAQPSDTPHSSDEGSEWGGIDQSSQEEEQDSLDEYSDYNDDEFVQGSSTAPHVVIHSEPKAEKSKDHANGKLFMSPRISKLRSDKIAERKITDEHETDERSNIENDALLYRLVHTKLLSGSLSSDLELTHAQRQKALSGRVLELSGSAKLGRGEKTVRNEEHNKASKRVREGLLSKEKQRRKARLEEAKNLGNYHPKLKRLFEDSRIEKKPQKRQRGLQMGIGHFSGGTLKLSRDEIDMVHGQSSRQKRSRLHGRR</sequence>
<evidence type="ECO:0000313" key="3">
    <source>
        <dbReference type="Proteomes" id="UP001049176"/>
    </source>
</evidence>
<dbReference type="InterPro" id="IPR053030">
    <property type="entry name" value="Ribosomal_biogenesis_FAF1-like"/>
</dbReference>
<feature type="region of interest" description="Disordered" evidence="1">
    <location>
        <begin position="21"/>
        <end position="104"/>
    </location>
</feature>
<evidence type="ECO:0000313" key="2">
    <source>
        <dbReference type="EMBL" id="KAG7097052.1"/>
    </source>
</evidence>
<dbReference type="GeneID" id="66073519"/>
<dbReference type="Proteomes" id="UP001049176">
    <property type="component" value="Chromosome 2"/>
</dbReference>
<dbReference type="AlphaFoldDB" id="A0A9P7UYN0"/>
<dbReference type="EMBL" id="CM032182">
    <property type="protein sequence ID" value="KAG7097052.1"/>
    <property type="molecule type" value="Genomic_DNA"/>
</dbReference>
<dbReference type="GO" id="GO:0005730">
    <property type="term" value="C:nucleolus"/>
    <property type="evidence" value="ECO:0007669"/>
    <property type="project" value="TreeGrafter"/>
</dbReference>
<evidence type="ECO:0000256" key="1">
    <source>
        <dbReference type="SAM" id="MobiDB-lite"/>
    </source>
</evidence>
<feature type="compositionally biased region" description="Polar residues" evidence="1">
    <location>
        <begin position="21"/>
        <end position="39"/>
    </location>
</feature>
<gene>
    <name evidence="2" type="ORF">E1B28_004443</name>
</gene>
<proteinExistence type="predicted"/>
<keyword evidence="3" id="KW-1185">Reference proteome</keyword>
<comment type="caution">
    <text evidence="2">The sequence shown here is derived from an EMBL/GenBank/DDBJ whole genome shotgun (WGS) entry which is preliminary data.</text>
</comment>
<feature type="region of interest" description="Disordered" evidence="1">
    <location>
        <begin position="237"/>
        <end position="260"/>
    </location>
</feature>
<feature type="compositionally biased region" description="Acidic residues" evidence="1">
    <location>
        <begin position="55"/>
        <end position="74"/>
    </location>
</feature>
<dbReference type="RefSeq" id="XP_043013522.1">
    <property type="nucleotide sequence ID" value="XM_043148920.1"/>
</dbReference>
<organism evidence="2 3">
    <name type="scientific">Marasmius oreades</name>
    <name type="common">fairy-ring Marasmius</name>
    <dbReference type="NCBI Taxonomy" id="181124"/>
    <lineage>
        <taxon>Eukaryota</taxon>
        <taxon>Fungi</taxon>
        <taxon>Dikarya</taxon>
        <taxon>Basidiomycota</taxon>
        <taxon>Agaricomycotina</taxon>
        <taxon>Agaricomycetes</taxon>
        <taxon>Agaricomycetidae</taxon>
        <taxon>Agaricales</taxon>
        <taxon>Marasmiineae</taxon>
        <taxon>Marasmiaceae</taxon>
        <taxon>Marasmius</taxon>
    </lineage>
</organism>
<dbReference type="KEGG" id="more:E1B28_004443"/>
<dbReference type="OrthoDB" id="5556956at2759"/>
<accession>A0A9P7UYN0</accession>
<dbReference type="PANTHER" id="PTHR28096">
    <property type="entry name" value="PROTEIN FAF1"/>
    <property type="match status" value="1"/>
</dbReference>